<dbReference type="InterPro" id="IPR006350">
    <property type="entry name" value="Intron_endoG1"/>
</dbReference>
<dbReference type="Pfam" id="PF07453">
    <property type="entry name" value="NUMOD1"/>
    <property type="match status" value="2"/>
</dbReference>
<organism evidence="2">
    <name type="scientific">Fusarium begoniae</name>
    <dbReference type="NCBI Taxonomy" id="48487"/>
    <lineage>
        <taxon>Eukaryota</taxon>
        <taxon>Fungi</taxon>
        <taxon>Dikarya</taxon>
        <taxon>Ascomycota</taxon>
        <taxon>Pezizomycotina</taxon>
        <taxon>Sordariomycetes</taxon>
        <taxon>Hypocreomycetidae</taxon>
        <taxon>Hypocreales</taxon>
        <taxon>Nectriaceae</taxon>
        <taxon>Fusarium</taxon>
        <taxon>Fusarium fujikuroi species complex</taxon>
    </lineage>
</organism>
<dbReference type="PROSITE" id="PS50164">
    <property type="entry name" value="GIY_YIG"/>
    <property type="match status" value="1"/>
</dbReference>
<dbReference type="InterPro" id="IPR003647">
    <property type="entry name" value="Intron_nuc_1_rpt"/>
</dbReference>
<reference evidence="2" key="2">
    <citation type="submission" date="2020-01" db="EMBL/GenBank/DDBJ databases">
        <authorList>
            <person name="Brankovics B."/>
            <person name="Van Diepeningen A.D."/>
            <person name="De Hoog G.S."/>
            <person name="Van Der Lee T.A.J."/>
            <person name="Waalwijk C."/>
        </authorList>
    </citation>
    <scope>NUCLEOTIDE SEQUENCE</scope>
    <source>
        <strain evidence="2">CBS 452.97</strain>
    </source>
</reference>
<gene>
    <name evidence="2" type="primary">orf256</name>
</gene>
<dbReference type="Pfam" id="PF01541">
    <property type="entry name" value="GIY-YIG"/>
    <property type="match status" value="1"/>
</dbReference>
<proteinExistence type="predicted"/>
<feature type="domain" description="GIY-YIG" evidence="1">
    <location>
        <begin position="12"/>
        <end position="98"/>
    </location>
</feature>
<keyword evidence="2" id="KW-0255">Endonuclease</keyword>
<dbReference type="EMBL" id="MT010929">
    <property type="protein sequence ID" value="QJQ35508.1"/>
    <property type="molecule type" value="Genomic_DNA"/>
</dbReference>
<dbReference type="AlphaFoldDB" id="A0A6M4AZX2"/>
<evidence type="ECO:0000259" key="1">
    <source>
        <dbReference type="PROSITE" id="PS50164"/>
    </source>
</evidence>
<dbReference type="NCBIfam" id="TIGR01453">
    <property type="entry name" value="grpIintron_endo"/>
    <property type="match status" value="1"/>
</dbReference>
<dbReference type="SMART" id="SM00497">
    <property type="entry name" value="IENR1"/>
    <property type="match status" value="2"/>
</dbReference>
<protein>
    <submittedName>
        <fullName evidence="2">GIY-YIG endonuclease</fullName>
    </submittedName>
</protein>
<keyword evidence="2" id="KW-0378">Hydrolase</keyword>
<dbReference type="GO" id="GO:0004519">
    <property type="term" value="F:endonuclease activity"/>
    <property type="evidence" value="ECO:0007669"/>
    <property type="project" value="UniProtKB-KW"/>
</dbReference>
<keyword evidence="2" id="KW-0496">Mitochondrion</keyword>
<dbReference type="SUPFAM" id="SSF82771">
    <property type="entry name" value="GIY-YIG endonuclease"/>
    <property type="match status" value="1"/>
</dbReference>
<dbReference type="CDD" id="cd10445">
    <property type="entry name" value="GIY-YIG_bI1_like"/>
    <property type="match status" value="1"/>
</dbReference>
<dbReference type="InterPro" id="IPR010896">
    <property type="entry name" value="NUMOD1"/>
</dbReference>
<dbReference type="Gene3D" id="3.40.1440.10">
    <property type="entry name" value="GIY-YIG endonuclease"/>
    <property type="match status" value="1"/>
</dbReference>
<dbReference type="InterPro" id="IPR000305">
    <property type="entry name" value="GIY-YIG_endonuc"/>
</dbReference>
<geneLocation type="mitochondrion" evidence="2"/>
<evidence type="ECO:0000313" key="2">
    <source>
        <dbReference type="EMBL" id="QJQ35508.1"/>
    </source>
</evidence>
<keyword evidence="2" id="KW-0540">Nuclease</keyword>
<name>A0A6M4AZX2_9HYPO</name>
<dbReference type="InterPro" id="IPR035901">
    <property type="entry name" value="GIY-YIG_endonuc_sf"/>
</dbReference>
<sequence>MSRLLINKDNRNKSGIYRWLNKKDNKCYVGSATILPRRIKRYFSVKGLNNSNCRLISRALLKHGHSNFRLEILEHCKKDVLYKREQYYMDMYKPVYNILKVAGSSLGYKHSPEVLMKLKTREISNRGYSTVVINKKDDTCKEFRSMRKAAEYLKTHKTKVFNYANTDMLIEGTYLIRCSMLIRTQDIDTSLTSKNGGVKICNIDDNQIRVFSSKTQLAKYLGIEFGLTISVTTISDYVKSGRLYKNKYKIYVASGA</sequence>
<accession>A0A6M4AZX2</accession>
<reference evidence="2" key="1">
    <citation type="journal article" date="2020" name="Front. Microbiol.">
        <title>Detecting Introgression Between Members of the Fusarium fujikuroi and F. oxysporum Species Complexes by Comparative Mitogenomics.</title>
        <authorList>
            <person name="Brankovics B."/>
            <person name="van Diepeningen A.D."/>
            <person name="de Hoog G.S."/>
            <person name="van der Lee T.A.J."/>
            <person name="Waalwijk C."/>
        </authorList>
    </citation>
    <scope>NUCLEOTIDE SEQUENCE</scope>
    <source>
        <strain evidence="2">CBS 452.97</strain>
    </source>
</reference>
<dbReference type="SMART" id="SM00465">
    <property type="entry name" value="GIYc"/>
    <property type="match status" value="1"/>
</dbReference>